<dbReference type="PROSITE" id="PS01125">
    <property type="entry name" value="ROK"/>
    <property type="match status" value="1"/>
</dbReference>
<name>A0A841GV14_9BACT</name>
<dbReference type="InterPro" id="IPR036388">
    <property type="entry name" value="WH-like_DNA-bd_sf"/>
</dbReference>
<organism evidence="2 3">
    <name type="scientific">Longimicrobium terrae</name>
    <dbReference type="NCBI Taxonomy" id="1639882"/>
    <lineage>
        <taxon>Bacteria</taxon>
        <taxon>Pseudomonadati</taxon>
        <taxon>Gemmatimonadota</taxon>
        <taxon>Longimicrobiia</taxon>
        <taxon>Longimicrobiales</taxon>
        <taxon>Longimicrobiaceae</taxon>
        <taxon>Longimicrobium</taxon>
    </lineage>
</organism>
<keyword evidence="2" id="KW-0418">Kinase</keyword>
<gene>
    <name evidence="2" type="ORF">HNQ61_000725</name>
</gene>
<accession>A0A841GV14</accession>
<keyword evidence="3" id="KW-1185">Reference proteome</keyword>
<dbReference type="SUPFAM" id="SSF53067">
    <property type="entry name" value="Actin-like ATPase domain"/>
    <property type="match status" value="1"/>
</dbReference>
<protein>
    <submittedName>
        <fullName evidence="2">Putative NBD/HSP70 family sugar kinase/biotin operon repressor</fullName>
    </submittedName>
</protein>
<dbReference type="Pfam" id="PF00480">
    <property type="entry name" value="ROK"/>
    <property type="match status" value="1"/>
</dbReference>
<dbReference type="Gene3D" id="3.30.420.40">
    <property type="match status" value="2"/>
</dbReference>
<dbReference type="PANTHER" id="PTHR18964:SF110">
    <property type="entry name" value="TRANSCRIPTIONAL REGULATOR, XYLR-RELATED"/>
    <property type="match status" value="1"/>
</dbReference>
<dbReference type="SUPFAM" id="SSF46785">
    <property type="entry name" value="Winged helix' DNA-binding domain"/>
    <property type="match status" value="1"/>
</dbReference>
<dbReference type="InterPro" id="IPR043129">
    <property type="entry name" value="ATPase_NBD"/>
</dbReference>
<dbReference type="PANTHER" id="PTHR18964">
    <property type="entry name" value="ROK (REPRESSOR, ORF, KINASE) FAMILY"/>
    <property type="match status" value="1"/>
</dbReference>
<comment type="caution">
    <text evidence="2">The sequence shown here is derived from an EMBL/GenBank/DDBJ whole genome shotgun (WGS) entry which is preliminary data.</text>
</comment>
<dbReference type="InterPro" id="IPR036390">
    <property type="entry name" value="WH_DNA-bd_sf"/>
</dbReference>
<dbReference type="Gene3D" id="1.10.10.10">
    <property type="entry name" value="Winged helix-like DNA-binding domain superfamily/Winged helix DNA-binding domain"/>
    <property type="match status" value="1"/>
</dbReference>
<dbReference type="Pfam" id="PF13412">
    <property type="entry name" value="HTH_24"/>
    <property type="match status" value="1"/>
</dbReference>
<reference evidence="2 3" key="1">
    <citation type="submission" date="2020-08" db="EMBL/GenBank/DDBJ databases">
        <title>Genomic Encyclopedia of Type Strains, Phase IV (KMG-IV): sequencing the most valuable type-strain genomes for metagenomic binning, comparative biology and taxonomic classification.</title>
        <authorList>
            <person name="Goeker M."/>
        </authorList>
    </citation>
    <scope>NUCLEOTIDE SEQUENCE [LARGE SCALE GENOMIC DNA]</scope>
    <source>
        <strain evidence="2 3">DSM 29007</strain>
    </source>
</reference>
<dbReference type="InterPro" id="IPR000600">
    <property type="entry name" value="ROK"/>
</dbReference>
<comment type="similarity">
    <text evidence="1">Belongs to the ROK (NagC/XylR) family.</text>
</comment>
<evidence type="ECO:0000313" key="3">
    <source>
        <dbReference type="Proteomes" id="UP000582837"/>
    </source>
</evidence>
<keyword evidence="2" id="KW-0808">Transferase</keyword>
<evidence type="ECO:0000256" key="1">
    <source>
        <dbReference type="ARBA" id="ARBA00006479"/>
    </source>
</evidence>
<evidence type="ECO:0000313" key="2">
    <source>
        <dbReference type="EMBL" id="MBB6069114.1"/>
    </source>
</evidence>
<dbReference type="EMBL" id="JACHIA010000001">
    <property type="protein sequence ID" value="MBB6069114.1"/>
    <property type="molecule type" value="Genomic_DNA"/>
</dbReference>
<dbReference type="AlphaFoldDB" id="A0A841GV14"/>
<dbReference type="RefSeq" id="WP_170031946.1">
    <property type="nucleotide sequence ID" value="NZ_JABDTL010000001.1"/>
</dbReference>
<sequence length="407" mass="44045">MSLRKINVRNFTLATRSTSREINRQILLNMVREHQPISRADLSRRLNISRGRVTALVNELLEEGAIYEGATVDTARGRKPQMLHIRTRDRLVVAADVRFSRTWVMLSDFAGTQIAVESFPTRVNPDELVAELAAATERLLRTYGGDGDCEGFGLVVPGMVDQRNGRILNSPQLGWRDVDIRDALSKATGIRVQVENAPIACALAQMWLGQRGGDMGDFVYVTVGDGVGAGVVVNGQVVRGYGHTAGEFGHVPLNPLGPRCLCGASGCWEAHTSNLATLSRYLGRELTQADTREVLDETSLTMDELITRARTGDAAALEALDETGRYLGRGLAMIVNALNPARIFIGGEITAGWDLVEKWVRAEIAERALTTAAAATPIIPEQTVSNPRLRGAIALVAAPVFAAPQVA</sequence>
<dbReference type="Proteomes" id="UP000582837">
    <property type="component" value="Unassembled WGS sequence"/>
</dbReference>
<dbReference type="GO" id="GO:0016301">
    <property type="term" value="F:kinase activity"/>
    <property type="evidence" value="ECO:0007669"/>
    <property type="project" value="UniProtKB-KW"/>
</dbReference>
<proteinExistence type="inferred from homology"/>
<dbReference type="InterPro" id="IPR049874">
    <property type="entry name" value="ROK_cs"/>
</dbReference>